<comment type="caution">
    <text evidence="1">The sequence shown here is derived from an EMBL/GenBank/DDBJ whole genome shotgun (WGS) entry which is preliminary data.</text>
</comment>
<reference evidence="1 2" key="1">
    <citation type="journal article" date="2022" name="Int. J. Syst. Evol. Microbiol.">
        <title>Neobacillus kokaensis sp. nov., isolated from soil.</title>
        <authorList>
            <person name="Yuki K."/>
            <person name="Matsubara H."/>
            <person name="Yamaguchi S."/>
        </authorList>
    </citation>
    <scope>NUCLEOTIDE SEQUENCE [LARGE SCALE GENOMIC DNA]</scope>
    <source>
        <strain evidence="1 2">LOB 377</strain>
    </source>
</reference>
<organism evidence="1 2">
    <name type="scientific">Neobacillus kokaensis</name>
    <dbReference type="NCBI Taxonomy" id="2759023"/>
    <lineage>
        <taxon>Bacteria</taxon>
        <taxon>Bacillati</taxon>
        <taxon>Bacillota</taxon>
        <taxon>Bacilli</taxon>
        <taxon>Bacillales</taxon>
        <taxon>Bacillaceae</taxon>
        <taxon>Neobacillus</taxon>
    </lineage>
</organism>
<evidence type="ECO:0000313" key="2">
    <source>
        <dbReference type="Proteomes" id="UP000637074"/>
    </source>
</evidence>
<evidence type="ECO:0000313" key="1">
    <source>
        <dbReference type="EMBL" id="GHH98332.1"/>
    </source>
</evidence>
<accession>A0ABQ3N3W6</accession>
<proteinExistence type="predicted"/>
<name>A0ABQ3N3W6_9BACI</name>
<dbReference type="EMBL" id="BNDS01000006">
    <property type="protein sequence ID" value="GHH98332.1"/>
    <property type="molecule type" value="Genomic_DNA"/>
</dbReference>
<dbReference type="RefSeq" id="WP_191272061.1">
    <property type="nucleotide sequence ID" value="NZ_BNDS01000006.1"/>
</dbReference>
<protein>
    <submittedName>
        <fullName evidence="1">Uncharacterized protein</fullName>
    </submittedName>
</protein>
<dbReference type="Proteomes" id="UP000637074">
    <property type="component" value="Unassembled WGS sequence"/>
</dbReference>
<sequence length="52" mass="6090">MSFNLNRINPNQTQILYHDGRFETVTNEELEDFLLQMGVSELDEAIEQSVME</sequence>
<gene>
    <name evidence="1" type="ORF">AM1BK_18750</name>
</gene>
<keyword evidence="2" id="KW-1185">Reference proteome</keyword>